<evidence type="ECO:0000256" key="1">
    <source>
        <dbReference type="SAM" id="Coils"/>
    </source>
</evidence>
<evidence type="ECO:0000313" key="3">
    <source>
        <dbReference type="Proteomes" id="UP000447574"/>
    </source>
</evidence>
<proteinExistence type="predicted"/>
<keyword evidence="1" id="KW-0175">Coiled coil</keyword>
<dbReference type="Proteomes" id="UP000447574">
    <property type="component" value="Unassembled WGS sequence"/>
</dbReference>
<sequence length="1931" mass="216736">MSIDNPRATYVAELPRALESHPGHVDPVLLGKILGVVPRSSKVIRAVINSLSSTPLSSKDNAMERMVELIADKRFLTKWETFPKGSFPTFTFCLKNFLKLKDPNLAVDSEKLRGFFDTRNGKKKYPILERIDLLVEVVRGSPDRRVAALFLWTLNDGCISGYAEDPSEECLYDFWPRLNEALESSGEVELLELIQTPNWHVDSKPAANPIPKPSIGLNSPAKKTQEVSPPQISVFFCEFSSLLKKVEIEIGRYETANKSLVSRVALLQKDKDPIASLAGISDAVNDARSAFNHAITHAETLEKHLDSSLSERLNVLGATLLNPIKIEARIIELNRWTKEITDWGQKVEVLLPRLDSIISKKQPSESHQRLYEFQCISDFNEFDSFCDNLDKLQSIIHKGEEALSLVNKRVRENISDLSWSAFGDKSIADSSWVSIGRLLIQREELSVKLAIMVHNHFNDLHFEFSELLQKKIVSSNKDDIIKLLDMLSWLSLGQIEHIAEKQHDLKVLLAVAELDAYFKSLALGVDGFVCWSSSPLRDVISGQSNNLSETFFRQIYKASGGLGFHALTPDQILLLAATARVQSAQIKDRAASNEALVANLADILSFRRKGGKTTYAHIWREAYEDTFSHLARSLESGDVDAFLKIYNTWMSSFDIEEHLDKWKSEIPEHLKKNSEYNKFIRNQISLKTHEIDAWIKLYKSSGDGSPDFADSDAISKLKKTLGELLKGHDSESKIIQAWLEAAARPRSQQNNNYVMYQRSQEPCNTLEMNLPKNNPFLPRVFTHGLDGQSSYDHLFTDVLIYDFGFNTSTQLAELYESKDLLEAYASLANELNEELPPALDRKIEKKVEDLTSRQGSRLLALSRLCDGLGETESVSIIVKLQEYLDNHEWNIFEKEFSEAEQYILELEREKEQVNRRLITIKKIVSLGGVLERDDLDEHSLINILNDLEAEFLPRRAHIEVLKKLQSISSIDKELATAVDSCIRTLEQADPLPSADASESAAFYLNQAITPLAKEMARSHTLLPSYARQLNLLALSLVYNIQRAADLFSDNSLLLSLLVETDEIWQQISERGKEGVDLILSEFRKRGLAITVQAPAPTVDIAVRTEVVNAASVTPERDIQPLLIDMSRKAVVGVKLSGPSSDMPSLINSRNWIGTANLALNILAKSNYTSREAVETWAIATLLNDSAAFGIPQYAAVMSLFRKGSELPIVKHILSDKVSKAYLTSLSQGFIQLFAGALAPDAVIAPVYDSLQKIVLLIDVARKFEREFSDVFSAGSGFESLATRALWESFTGDSRQAEARSLFMYLAWMLHAPKTLANCLVSQPIDIEQRKAKALANAADVALKNGIPDLIQGFLDLKQSIPSKPFQLFVEMIQKQPVGQSDLPAILSVTSGLQRRSDGQLFAVIRLSPRKSDSPDRLVITLPPTAPIRFPGALTALTLDGPFLSEISIVQEFLLLDERAEIFSVEIQCVATSLKGIKSKFDQRLDFTIDGSEEFNPLTSDEIEEAFDYFPAQQMRGPRYVPRIADERKIEKALFSSRTVRSLWISSPRRSGKTTMLFRILDEFSHKANRDSLVVYLTLDESISDITMFNKWVWKRIRTLNPNKELRELYPDFELIGRDLPYDSDAGTFLCYISDRLLKGHSEASRIIFLIDEIDRFASMYFDSDEKKKVATDILWQIRLAISDRRDVGVVFAGSSAAKQVFISNAESPFYNSIDHMELTPFSCKTDLLEAHSRQIVEPARVKSRHMMPKEALEHLIWICAGIPYYMKLVAGATFAVAKQSHILKGDVNDGLRALLARQTGIPKLDDMGGEPGSDDLRTTITLQRSFEGIVAQAVLYAFADIHSPVSGHRTYRGKLASKESKLVYKYFLTKPVIERGIDICIGLGLIRLIENDSAPEIDFVIPILGETLRKSSGRLWATIDHELSNHAIEGA</sequence>
<accession>A0A7X1WX13</accession>
<dbReference type="SUPFAM" id="SSF52540">
    <property type="entry name" value="P-loop containing nucleoside triphosphate hydrolases"/>
    <property type="match status" value="1"/>
</dbReference>
<dbReference type="RefSeq" id="WP_153438668.1">
    <property type="nucleotide sequence ID" value="NZ_WIWF01000076.1"/>
</dbReference>
<reference evidence="2 3" key="1">
    <citation type="submission" date="2019-10" db="EMBL/GenBank/DDBJ databases">
        <title>Evaluation of single-gene subtyping targets for Pseudomonas.</title>
        <authorList>
            <person name="Reichler S.J."/>
            <person name="Orsi R.H."/>
            <person name="Wiedmann M."/>
            <person name="Martin N.H."/>
            <person name="Murphy S.I."/>
        </authorList>
    </citation>
    <scope>NUCLEOTIDE SEQUENCE [LARGE SCALE GENOMIC DNA]</scope>
    <source>
        <strain evidence="2 3">FSL R10-2932</strain>
    </source>
</reference>
<gene>
    <name evidence="2" type="ORF">GHO37_17940</name>
</gene>
<organism evidence="2 3">
    <name type="scientific">Pseudomonas helleri</name>
    <dbReference type="NCBI Taxonomy" id="1608996"/>
    <lineage>
        <taxon>Bacteria</taxon>
        <taxon>Pseudomonadati</taxon>
        <taxon>Pseudomonadota</taxon>
        <taxon>Gammaproteobacteria</taxon>
        <taxon>Pseudomonadales</taxon>
        <taxon>Pseudomonadaceae</taxon>
        <taxon>Pseudomonas</taxon>
    </lineage>
</organism>
<comment type="caution">
    <text evidence="2">The sequence shown here is derived from an EMBL/GenBank/DDBJ whole genome shotgun (WGS) entry which is preliminary data.</text>
</comment>
<dbReference type="EMBL" id="WIWF01000076">
    <property type="protein sequence ID" value="MQT76174.1"/>
    <property type="molecule type" value="Genomic_DNA"/>
</dbReference>
<evidence type="ECO:0000313" key="2">
    <source>
        <dbReference type="EMBL" id="MQT76174.1"/>
    </source>
</evidence>
<dbReference type="Gene3D" id="3.40.50.300">
    <property type="entry name" value="P-loop containing nucleotide triphosphate hydrolases"/>
    <property type="match status" value="1"/>
</dbReference>
<protein>
    <submittedName>
        <fullName evidence="2">Uncharacterized protein</fullName>
    </submittedName>
</protein>
<name>A0A7X1WX13_9PSED</name>
<dbReference type="InterPro" id="IPR027417">
    <property type="entry name" value="P-loop_NTPase"/>
</dbReference>
<feature type="coiled-coil region" evidence="1">
    <location>
        <begin position="896"/>
        <end position="923"/>
    </location>
</feature>